<evidence type="ECO:0000313" key="7">
    <source>
        <dbReference type="EMBL" id="MDD7966900.1"/>
    </source>
</evidence>
<reference evidence="7 8" key="1">
    <citation type="submission" date="2023-02" db="EMBL/GenBank/DDBJ databases">
        <title>Genome sequencing required for Actinomycetospora new species description.</title>
        <authorList>
            <person name="Saimee Y."/>
            <person name="Duangmal K."/>
        </authorList>
    </citation>
    <scope>NUCLEOTIDE SEQUENCE [LARGE SCALE GENOMIC DNA]</scope>
    <source>
        <strain evidence="7 8">DW7H6</strain>
    </source>
</reference>
<dbReference type="InterPro" id="IPR038352">
    <property type="entry name" value="Imelysin_sf"/>
</dbReference>
<evidence type="ECO:0000256" key="4">
    <source>
        <dbReference type="SAM" id="SignalP"/>
    </source>
</evidence>
<evidence type="ECO:0000256" key="3">
    <source>
        <dbReference type="ARBA" id="ARBA00022729"/>
    </source>
</evidence>
<dbReference type="RefSeq" id="WP_274201426.1">
    <property type="nucleotide sequence ID" value="NZ_JAQZAO010000006.1"/>
</dbReference>
<dbReference type="InterPro" id="IPR028096">
    <property type="entry name" value="EfeO_Cupredoxin"/>
</dbReference>
<name>A0ABT5SVM0_9PSEU</name>
<evidence type="ECO:0000259" key="6">
    <source>
        <dbReference type="Pfam" id="PF13473"/>
    </source>
</evidence>
<organism evidence="7 8">
    <name type="scientific">Actinomycetospora lemnae</name>
    <dbReference type="NCBI Taxonomy" id="3019891"/>
    <lineage>
        <taxon>Bacteria</taxon>
        <taxon>Bacillati</taxon>
        <taxon>Actinomycetota</taxon>
        <taxon>Actinomycetes</taxon>
        <taxon>Pseudonocardiales</taxon>
        <taxon>Pseudonocardiaceae</taxon>
        <taxon>Actinomycetospora</taxon>
    </lineage>
</organism>
<dbReference type="PANTHER" id="PTHR39192">
    <property type="entry name" value="IRON UPTAKE SYSTEM COMPONENT EFEO"/>
    <property type="match status" value="1"/>
</dbReference>
<dbReference type="PANTHER" id="PTHR39192:SF1">
    <property type="entry name" value="IRON UPTAKE SYSTEM COMPONENT EFEO"/>
    <property type="match status" value="1"/>
</dbReference>
<dbReference type="Pfam" id="PF13473">
    <property type="entry name" value="Cupredoxin_1"/>
    <property type="match status" value="1"/>
</dbReference>
<comment type="subcellular location">
    <subcellularLocation>
        <location evidence="1">Periplasm</location>
    </subcellularLocation>
</comment>
<feature type="signal peptide" evidence="4">
    <location>
        <begin position="1"/>
        <end position="28"/>
    </location>
</feature>
<dbReference type="PROSITE" id="PS51257">
    <property type="entry name" value="PROKAR_LIPOPROTEIN"/>
    <property type="match status" value="1"/>
</dbReference>
<dbReference type="InterPro" id="IPR050894">
    <property type="entry name" value="EfeM/EfeO_iron_uptake"/>
</dbReference>
<gene>
    <name evidence="7" type="ORF">PGB27_16305</name>
</gene>
<proteinExistence type="inferred from homology"/>
<feature type="domain" description="Imelysin-like" evidence="5">
    <location>
        <begin position="145"/>
        <end position="373"/>
    </location>
</feature>
<dbReference type="Proteomes" id="UP001300763">
    <property type="component" value="Unassembled WGS sequence"/>
</dbReference>
<evidence type="ECO:0000313" key="8">
    <source>
        <dbReference type="Proteomes" id="UP001300763"/>
    </source>
</evidence>
<feature type="domain" description="EfeO-type cupredoxin-like" evidence="6">
    <location>
        <begin position="16"/>
        <end position="128"/>
    </location>
</feature>
<comment type="caution">
    <text evidence="7">The sequence shown here is derived from an EMBL/GenBank/DDBJ whole genome shotgun (WGS) entry which is preliminary data.</text>
</comment>
<feature type="chain" id="PRO_5046036667" evidence="4">
    <location>
        <begin position="29"/>
        <end position="380"/>
    </location>
</feature>
<dbReference type="Gene3D" id="1.20.1420.20">
    <property type="entry name" value="M75 peptidase, HXXE motif"/>
    <property type="match status" value="1"/>
</dbReference>
<dbReference type="EMBL" id="JAQZAO010000006">
    <property type="protein sequence ID" value="MDD7966900.1"/>
    <property type="molecule type" value="Genomic_DNA"/>
</dbReference>
<dbReference type="Pfam" id="PF09375">
    <property type="entry name" value="Peptidase_M75"/>
    <property type="match status" value="1"/>
</dbReference>
<keyword evidence="3 4" id="KW-0732">Signal</keyword>
<dbReference type="InterPro" id="IPR053377">
    <property type="entry name" value="Iron_uptake_EfeM/EfeO"/>
</dbReference>
<dbReference type="InterPro" id="IPR034981">
    <property type="entry name" value="Imelysin-like_EfeO/Algp7"/>
</dbReference>
<accession>A0ABT5SVM0</accession>
<dbReference type="CDD" id="cd14656">
    <property type="entry name" value="Imelysin-like_EfeO"/>
    <property type="match status" value="1"/>
</dbReference>
<sequence length="380" mass="40259">MSRRSLAASTAALAVVALSALSACTSTAPPPGGAAGGGPVQVRASDTACEVSVTEAPAGNVSFSVQNTGTKVTEFYLLGTGDRILGEVENIGPGLTRQLIVEVPQGGQYTTACKPGMVGDGIRGPFTVTGDVPGSAEGDALLAGAVSGYKRYTTSQVEALVTRTQEFVDAVERGDVEGAKQLYPVARTYWERIEPVAESFGDLDPRIDGRDDGEPGVEFTGYHRLERDLWVTGLQPDSTAMADRLMADIRELQARTAGIELTPLQLANGAKELLDEVATGKITGEEDRYSHTDLWDFRANVDGSQAAVAALRPVIDQRDPALGPVLDQRFRDIDVLLEGYRQGDGFVLYTALTEQDKQRMTQAVDALGEPVSQVAAVISA</sequence>
<dbReference type="InterPro" id="IPR018976">
    <property type="entry name" value="Imelysin-like"/>
</dbReference>
<evidence type="ECO:0000259" key="5">
    <source>
        <dbReference type="Pfam" id="PF09375"/>
    </source>
</evidence>
<keyword evidence="8" id="KW-1185">Reference proteome</keyword>
<comment type="similarity">
    <text evidence="2">Belongs to the EfeM/EfeO family.</text>
</comment>
<evidence type="ECO:0000256" key="2">
    <source>
        <dbReference type="ARBA" id="ARBA00005989"/>
    </source>
</evidence>
<evidence type="ECO:0000256" key="1">
    <source>
        <dbReference type="ARBA" id="ARBA00004418"/>
    </source>
</evidence>
<dbReference type="NCBIfam" id="NF041757">
    <property type="entry name" value="EfeO"/>
    <property type="match status" value="1"/>
</dbReference>
<protein>
    <submittedName>
        <fullName evidence="7">Peptidase M75 family protein</fullName>
    </submittedName>
</protein>